<accession>A0ABV9Y416</accession>
<evidence type="ECO:0000256" key="1">
    <source>
        <dbReference type="SAM" id="Phobius"/>
    </source>
</evidence>
<feature type="transmembrane region" description="Helical" evidence="1">
    <location>
        <begin position="61"/>
        <end position="79"/>
    </location>
</feature>
<evidence type="ECO:0000313" key="2">
    <source>
        <dbReference type="EMBL" id="MFC5056267.1"/>
    </source>
</evidence>
<keyword evidence="1" id="KW-1133">Transmembrane helix</keyword>
<evidence type="ECO:0000313" key="3">
    <source>
        <dbReference type="Proteomes" id="UP001595833"/>
    </source>
</evidence>
<reference evidence="3" key="1">
    <citation type="journal article" date="2019" name="Int. J. Syst. Evol. Microbiol.">
        <title>The Global Catalogue of Microorganisms (GCM) 10K type strain sequencing project: providing services to taxonomists for standard genome sequencing and annotation.</title>
        <authorList>
            <consortium name="The Broad Institute Genomics Platform"/>
            <consortium name="The Broad Institute Genome Sequencing Center for Infectious Disease"/>
            <person name="Wu L."/>
            <person name="Ma J."/>
        </authorList>
    </citation>
    <scope>NUCLEOTIDE SEQUENCE [LARGE SCALE GENOMIC DNA]</scope>
    <source>
        <strain evidence="3">KCTC 12848</strain>
    </source>
</reference>
<name>A0ABV9Y416_9PSEU</name>
<dbReference type="RefSeq" id="WP_344040685.1">
    <property type="nucleotide sequence ID" value="NZ_BAAAKE010000024.1"/>
</dbReference>
<keyword evidence="1" id="KW-0472">Membrane</keyword>
<dbReference type="EMBL" id="JBHSJB010000018">
    <property type="protein sequence ID" value="MFC5056267.1"/>
    <property type="molecule type" value="Genomic_DNA"/>
</dbReference>
<protein>
    <submittedName>
        <fullName evidence="2">Uncharacterized protein</fullName>
    </submittedName>
</protein>
<keyword evidence="3" id="KW-1185">Reference proteome</keyword>
<sequence>MLKRIPETALHALCAAFVAIVTRIGLPHHRVWAWWAVCACSATAALTLPRPGARPAAVRSVTLGALVGPLALLAVGLLVRDDDQRPGEGRSRTDVATPAR</sequence>
<feature type="transmembrane region" description="Helical" evidence="1">
    <location>
        <begin position="32"/>
        <end position="49"/>
    </location>
</feature>
<keyword evidence="1" id="KW-0812">Transmembrane</keyword>
<proteinExistence type="predicted"/>
<feature type="transmembrane region" description="Helical" evidence="1">
    <location>
        <begin position="9"/>
        <end position="26"/>
    </location>
</feature>
<organism evidence="2 3">
    <name type="scientific">Saccharothrix xinjiangensis</name>
    <dbReference type="NCBI Taxonomy" id="204798"/>
    <lineage>
        <taxon>Bacteria</taxon>
        <taxon>Bacillati</taxon>
        <taxon>Actinomycetota</taxon>
        <taxon>Actinomycetes</taxon>
        <taxon>Pseudonocardiales</taxon>
        <taxon>Pseudonocardiaceae</taxon>
        <taxon>Saccharothrix</taxon>
    </lineage>
</organism>
<dbReference type="Proteomes" id="UP001595833">
    <property type="component" value="Unassembled WGS sequence"/>
</dbReference>
<gene>
    <name evidence="2" type="ORF">ACFPFM_21220</name>
</gene>
<comment type="caution">
    <text evidence="2">The sequence shown here is derived from an EMBL/GenBank/DDBJ whole genome shotgun (WGS) entry which is preliminary data.</text>
</comment>